<sequence length="66" mass="7757">MSEKKDVPESVIKDYLKKKLFGEDRGTDSPRVSYVKSKEKDPFEMKAKRRPGIIVKERALKFRRGE</sequence>
<organism evidence="2">
    <name type="scientific">marine sediment metagenome</name>
    <dbReference type="NCBI Taxonomy" id="412755"/>
    <lineage>
        <taxon>unclassified sequences</taxon>
        <taxon>metagenomes</taxon>
        <taxon>ecological metagenomes</taxon>
    </lineage>
</organism>
<proteinExistence type="predicted"/>
<dbReference type="AlphaFoldDB" id="A0A0F9BTJ5"/>
<gene>
    <name evidence="2" type="ORF">LCGC14_2689620</name>
</gene>
<comment type="caution">
    <text evidence="2">The sequence shown here is derived from an EMBL/GenBank/DDBJ whole genome shotgun (WGS) entry which is preliminary data.</text>
</comment>
<evidence type="ECO:0000256" key="1">
    <source>
        <dbReference type="SAM" id="MobiDB-lite"/>
    </source>
</evidence>
<accession>A0A0F9BTJ5</accession>
<evidence type="ECO:0000313" key="2">
    <source>
        <dbReference type="EMBL" id="KKK93764.1"/>
    </source>
</evidence>
<dbReference type="EMBL" id="LAZR01047633">
    <property type="protein sequence ID" value="KKK93764.1"/>
    <property type="molecule type" value="Genomic_DNA"/>
</dbReference>
<name>A0A0F9BTJ5_9ZZZZ</name>
<protein>
    <submittedName>
        <fullName evidence="2">Uncharacterized protein</fullName>
    </submittedName>
</protein>
<feature type="region of interest" description="Disordered" evidence="1">
    <location>
        <begin position="23"/>
        <end position="43"/>
    </location>
</feature>
<reference evidence="2" key="1">
    <citation type="journal article" date="2015" name="Nature">
        <title>Complex archaea that bridge the gap between prokaryotes and eukaryotes.</title>
        <authorList>
            <person name="Spang A."/>
            <person name="Saw J.H."/>
            <person name="Jorgensen S.L."/>
            <person name="Zaremba-Niedzwiedzka K."/>
            <person name="Martijn J."/>
            <person name="Lind A.E."/>
            <person name="van Eijk R."/>
            <person name="Schleper C."/>
            <person name="Guy L."/>
            <person name="Ettema T.J."/>
        </authorList>
    </citation>
    <scope>NUCLEOTIDE SEQUENCE</scope>
</reference>